<protein>
    <submittedName>
        <fullName evidence="1">Uncharacterized protein</fullName>
    </submittedName>
</protein>
<dbReference type="Proteomes" id="UP000828390">
    <property type="component" value="Unassembled WGS sequence"/>
</dbReference>
<dbReference type="AlphaFoldDB" id="A0A9D4RT62"/>
<gene>
    <name evidence="1" type="ORF">DPMN_004648</name>
</gene>
<name>A0A9D4RT62_DREPO</name>
<comment type="caution">
    <text evidence="1">The sequence shown here is derived from an EMBL/GenBank/DDBJ whole genome shotgun (WGS) entry which is preliminary data.</text>
</comment>
<keyword evidence="2" id="KW-1185">Reference proteome</keyword>
<dbReference type="EMBL" id="JAIWYP010000001">
    <property type="protein sequence ID" value="KAH3880726.1"/>
    <property type="molecule type" value="Genomic_DNA"/>
</dbReference>
<evidence type="ECO:0000313" key="1">
    <source>
        <dbReference type="EMBL" id="KAH3880726.1"/>
    </source>
</evidence>
<organism evidence="1 2">
    <name type="scientific">Dreissena polymorpha</name>
    <name type="common">Zebra mussel</name>
    <name type="synonym">Mytilus polymorpha</name>
    <dbReference type="NCBI Taxonomy" id="45954"/>
    <lineage>
        <taxon>Eukaryota</taxon>
        <taxon>Metazoa</taxon>
        <taxon>Spiralia</taxon>
        <taxon>Lophotrochozoa</taxon>
        <taxon>Mollusca</taxon>
        <taxon>Bivalvia</taxon>
        <taxon>Autobranchia</taxon>
        <taxon>Heteroconchia</taxon>
        <taxon>Euheterodonta</taxon>
        <taxon>Imparidentia</taxon>
        <taxon>Neoheterodontei</taxon>
        <taxon>Myida</taxon>
        <taxon>Dreissenoidea</taxon>
        <taxon>Dreissenidae</taxon>
        <taxon>Dreissena</taxon>
    </lineage>
</organism>
<sequence length="79" mass="8828">MMPAFWRLLAARHANPMLAPVCLPGMSFYQKIINGLGLAHMELSKHIVIPRHRRRDIVLALSIHPPFRPSGTFVSGAKS</sequence>
<proteinExistence type="predicted"/>
<reference evidence="1" key="1">
    <citation type="journal article" date="2019" name="bioRxiv">
        <title>The Genome of the Zebra Mussel, Dreissena polymorpha: A Resource for Invasive Species Research.</title>
        <authorList>
            <person name="McCartney M.A."/>
            <person name="Auch B."/>
            <person name="Kono T."/>
            <person name="Mallez S."/>
            <person name="Zhang Y."/>
            <person name="Obille A."/>
            <person name="Becker A."/>
            <person name="Abrahante J.E."/>
            <person name="Garbe J."/>
            <person name="Badalamenti J.P."/>
            <person name="Herman A."/>
            <person name="Mangelson H."/>
            <person name="Liachko I."/>
            <person name="Sullivan S."/>
            <person name="Sone E.D."/>
            <person name="Koren S."/>
            <person name="Silverstein K.A.T."/>
            <person name="Beckman K.B."/>
            <person name="Gohl D.M."/>
        </authorList>
    </citation>
    <scope>NUCLEOTIDE SEQUENCE</scope>
    <source>
        <strain evidence="1">Duluth1</strain>
        <tissue evidence="1">Whole animal</tissue>
    </source>
</reference>
<evidence type="ECO:0000313" key="2">
    <source>
        <dbReference type="Proteomes" id="UP000828390"/>
    </source>
</evidence>
<accession>A0A9D4RT62</accession>
<reference evidence="1" key="2">
    <citation type="submission" date="2020-11" db="EMBL/GenBank/DDBJ databases">
        <authorList>
            <person name="McCartney M.A."/>
            <person name="Auch B."/>
            <person name="Kono T."/>
            <person name="Mallez S."/>
            <person name="Becker A."/>
            <person name="Gohl D.M."/>
            <person name="Silverstein K.A.T."/>
            <person name="Koren S."/>
            <person name="Bechman K.B."/>
            <person name="Herman A."/>
            <person name="Abrahante J.E."/>
            <person name="Garbe J."/>
        </authorList>
    </citation>
    <scope>NUCLEOTIDE SEQUENCE</scope>
    <source>
        <strain evidence="1">Duluth1</strain>
        <tissue evidence="1">Whole animal</tissue>
    </source>
</reference>